<protein>
    <submittedName>
        <fullName evidence="4">Tudor domain-containing protein</fullName>
    </submittedName>
</protein>
<dbReference type="GO" id="GO:0005737">
    <property type="term" value="C:cytoplasm"/>
    <property type="evidence" value="ECO:0007669"/>
    <property type="project" value="UniProtKB-ARBA"/>
</dbReference>
<evidence type="ECO:0000313" key="4">
    <source>
        <dbReference type="WBParaSite" id="ASIM_0001056901-mRNA-1"/>
    </source>
</evidence>
<dbReference type="EMBL" id="UYRR01030985">
    <property type="protein sequence ID" value="VDK42397.1"/>
    <property type="molecule type" value="Genomic_DNA"/>
</dbReference>
<dbReference type="SUPFAM" id="SSF63748">
    <property type="entry name" value="Tudor/PWWP/MBT"/>
    <property type="match status" value="2"/>
</dbReference>
<dbReference type="Proteomes" id="UP000267096">
    <property type="component" value="Unassembled WGS sequence"/>
</dbReference>
<dbReference type="Pfam" id="PF00567">
    <property type="entry name" value="TUDOR"/>
    <property type="match status" value="2"/>
</dbReference>
<accession>A0A0M3JRM7</accession>
<dbReference type="AlphaFoldDB" id="A0A0M3JRM7"/>
<dbReference type="InterPro" id="IPR035437">
    <property type="entry name" value="SNase_OB-fold_sf"/>
</dbReference>
<gene>
    <name evidence="2" type="ORF">ASIM_LOCUS10127</name>
</gene>
<evidence type="ECO:0000259" key="1">
    <source>
        <dbReference type="SMART" id="SM00333"/>
    </source>
</evidence>
<feature type="domain" description="Tudor" evidence="1">
    <location>
        <begin position="230"/>
        <end position="286"/>
    </location>
</feature>
<sequence>MAVSHEFANLPSTIFDQTDNGDLDVSEEMEEIRELLYELVKTNFPSGVTVEYLAKVYKESYESSGMGPPLPNDWLDHIRVAEEFEVVNRGPIVMVYTRQRNAPPLKADQSPINPLSNRHHFYLLIHNSYSFCIDIYNSIMFSDISRGAGIAEKRDRVRIRLTDKELAQQMKSILVYSPVSTGCTVSVVVVGYDDMNSITIQLTSSRTDFEQLRANMDAHYTDQQSGEAVQEPEVGGVYAVRDTDLHWYRALLQVSTMDTMCCLLMDIGREISVDRKELMHLSPGFALPFTYPIYGISVKLDGINDTTSSMCAIRSAFHTQQPLLLRFETMDSKLSGTHTVQCAVCTSAEDSSGGSSATSLLNRKHSSQTSFGVSCEGGDMVDLVPMELSEMPKNRFAVHVLAVFDVANISIRQRSLDPIPDYIASAVERDSKAQQSAPLFVELVAGRCYAARMNEDSNWERVQLLGPSSVDADCFRVYSLDVGAFGIVRRHNFRFLRVPFGLRKVLLAKCKIGGIKPKDGSDVWSCECQTALCEMIGSANLVEVEPLGEWIEYPEENCPKIPFVAVKLYADGKDIAHQLIAKGLALRI</sequence>
<dbReference type="InterPro" id="IPR002999">
    <property type="entry name" value="Tudor"/>
</dbReference>
<reference evidence="4" key="1">
    <citation type="submission" date="2017-02" db="UniProtKB">
        <authorList>
            <consortium name="WormBaseParasite"/>
        </authorList>
    </citation>
    <scope>IDENTIFICATION</scope>
</reference>
<feature type="domain" description="Tudor" evidence="1">
    <location>
        <begin position="441"/>
        <end position="501"/>
    </location>
</feature>
<dbReference type="Gene3D" id="2.40.50.90">
    <property type="match status" value="1"/>
</dbReference>
<organism evidence="4">
    <name type="scientific">Anisakis simplex</name>
    <name type="common">Herring worm</name>
    <dbReference type="NCBI Taxonomy" id="6269"/>
    <lineage>
        <taxon>Eukaryota</taxon>
        <taxon>Metazoa</taxon>
        <taxon>Ecdysozoa</taxon>
        <taxon>Nematoda</taxon>
        <taxon>Chromadorea</taxon>
        <taxon>Rhabditida</taxon>
        <taxon>Spirurina</taxon>
        <taxon>Ascaridomorpha</taxon>
        <taxon>Ascaridoidea</taxon>
        <taxon>Anisakidae</taxon>
        <taxon>Anisakis</taxon>
        <taxon>Anisakis simplex complex</taxon>
    </lineage>
</organism>
<dbReference type="Gene3D" id="2.30.30.140">
    <property type="match status" value="2"/>
</dbReference>
<name>A0A0M3JRM7_ANISI</name>
<proteinExistence type="predicted"/>
<dbReference type="SMART" id="SM00333">
    <property type="entry name" value="TUDOR"/>
    <property type="match status" value="2"/>
</dbReference>
<dbReference type="OrthoDB" id="5805117at2759"/>
<reference evidence="2 3" key="2">
    <citation type="submission" date="2018-11" db="EMBL/GenBank/DDBJ databases">
        <authorList>
            <consortium name="Pathogen Informatics"/>
        </authorList>
    </citation>
    <scope>NUCLEOTIDE SEQUENCE [LARGE SCALE GENOMIC DNA]</scope>
</reference>
<dbReference type="WBParaSite" id="ASIM_0001056901-mRNA-1">
    <property type="protein sequence ID" value="ASIM_0001056901-mRNA-1"/>
    <property type="gene ID" value="ASIM_0001056901"/>
</dbReference>
<evidence type="ECO:0000313" key="2">
    <source>
        <dbReference type="EMBL" id="VDK42397.1"/>
    </source>
</evidence>
<keyword evidence="3" id="KW-1185">Reference proteome</keyword>
<evidence type="ECO:0000313" key="3">
    <source>
        <dbReference type="Proteomes" id="UP000267096"/>
    </source>
</evidence>